<dbReference type="InterPro" id="IPR008928">
    <property type="entry name" value="6-hairpin_glycosidase_sf"/>
</dbReference>
<dbReference type="InterPro" id="IPR032856">
    <property type="entry name" value="GDE_N_bis"/>
</dbReference>
<sequence length="751" mass="85209">MSDVIELQGRYFVPADRLPIPEWGCVLSDRLQPTLTLKDDDLFLITDILGNISGCITDGAIASLGLFCRDTRFLSRLELQIEGRSPILLSSSAQKGFALSILCANPRIDDRIPAETIGIQREIALNGGLFEEITLTNYGTEAITFQLSLSFDADFVDLFDVRGFERKQRGTILRQIESNSLDSHNSYQLPQHCHELTMAYQGLDGALMESHIQFMHRLPDYLSGYTSVWNIALAPHETVRLGYRLQMLMNHQPVSNVHAPMTLLQAKAAELIEEQEWRSAITQIRTNNRTFNQIIERAEHDIYLLRQSFGERKVLSAGVPWFATLFGRDAIISAAQTLILDPAIARDTLHILAEYQGKIDDQWREEEEGKILHEMRFGEMARCQEIPHTPYYGTIDATPLWLMLYAEYFAWTQDFDTLDRLWDNAIAAMEWIDRNMRETGYLRYHRQSQRGLQNQGWKDSGNCIVDRHGKLAQGAIALCEVQGYVYAAKIRLSELAILKKRHDLSDRWQKDARDLQMRFNRDFWLPDLDYCALALDGEGKPVDSITSNPGHCLNLGIFTPEKARSVAERLRAPDLFNGWGIRTLSNQSPAYNPMGYHVGSVWPHDNSLIAQGLRSLGLIDQALEVAQGIFAMTAHQPYQRPPELFCGYERTGDREPVQYPVACSPQAWASGTIFQLLHMMINLVPNAPENHLRIIDPALPASIDYLSLKNLRIGSTWLDLEFVRQNSTSTIGTTACRVTDKRGNLRVVIEA</sequence>
<evidence type="ECO:0000259" key="1">
    <source>
        <dbReference type="Pfam" id="PF14742"/>
    </source>
</evidence>
<dbReference type="SUPFAM" id="SSF48208">
    <property type="entry name" value="Six-hairpin glycosidases"/>
    <property type="match status" value="1"/>
</dbReference>
<feature type="domain" description="Mannosylglycerate hydrolase MGH1-like glycoside hydrolase" evidence="2">
    <location>
        <begin position="331"/>
        <end position="635"/>
    </location>
</feature>
<dbReference type="Proteomes" id="UP000738376">
    <property type="component" value="Unassembled WGS sequence"/>
</dbReference>
<evidence type="ECO:0000313" key="3">
    <source>
        <dbReference type="EMBL" id="NMF57739.1"/>
    </source>
</evidence>
<organism evidence="3 4">
    <name type="scientific">Pseudanabaena yagii GIHE-NHR1</name>
    <dbReference type="NCBI Taxonomy" id="2722753"/>
    <lineage>
        <taxon>Bacteria</taxon>
        <taxon>Bacillati</taxon>
        <taxon>Cyanobacteriota</taxon>
        <taxon>Cyanophyceae</taxon>
        <taxon>Pseudanabaenales</taxon>
        <taxon>Pseudanabaenaceae</taxon>
        <taxon>Pseudanabaena</taxon>
        <taxon>Pseudanabaena yagii</taxon>
    </lineage>
</organism>
<feature type="domain" description="Putative glycogen debranching enzyme N-terminal" evidence="1">
    <location>
        <begin position="37"/>
        <end position="244"/>
    </location>
</feature>
<comment type="caution">
    <text evidence="3">The sequence shown here is derived from an EMBL/GenBank/DDBJ whole genome shotgun (WGS) entry which is preliminary data.</text>
</comment>
<dbReference type="EMBL" id="JAAVJL010000001">
    <property type="protein sequence ID" value="NMF57739.1"/>
    <property type="molecule type" value="Genomic_DNA"/>
</dbReference>
<evidence type="ECO:0000313" key="4">
    <source>
        <dbReference type="Proteomes" id="UP000738376"/>
    </source>
</evidence>
<dbReference type="Pfam" id="PF14742">
    <property type="entry name" value="GDE_N_bis"/>
    <property type="match status" value="1"/>
</dbReference>
<dbReference type="InterPro" id="IPR012341">
    <property type="entry name" value="6hp_glycosidase-like_sf"/>
</dbReference>
<name>A0ABX1LNN3_9CYAN</name>
<protein>
    <submittedName>
        <fullName evidence="3">Amylo-alpha-1,6-glucosidase</fullName>
    </submittedName>
</protein>
<dbReference type="Pfam" id="PF22422">
    <property type="entry name" value="MGH1-like_GH"/>
    <property type="match status" value="1"/>
</dbReference>
<dbReference type="Gene3D" id="1.50.10.10">
    <property type="match status" value="1"/>
</dbReference>
<dbReference type="RefSeq" id="WP_169362731.1">
    <property type="nucleotide sequence ID" value="NZ_JAAVJL010000001.1"/>
</dbReference>
<reference evidence="3 4" key="1">
    <citation type="submission" date="2020-03" db="EMBL/GenBank/DDBJ databases">
        <title>Draft Genome Sequence of 2-Methylisoborneol Producing Pseudanabaena yagii Strain GIHE-NHR1 Isolated from North Han River in South Korea.</title>
        <authorList>
            <person name="Jeong J."/>
        </authorList>
    </citation>
    <scope>NUCLEOTIDE SEQUENCE [LARGE SCALE GENOMIC DNA]</scope>
    <source>
        <strain evidence="3 4">GIHE-NHR1</strain>
    </source>
</reference>
<proteinExistence type="predicted"/>
<gene>
    <name evidence="3" type="ORF">HC246_06835</name>
</gene>
<evidence type="ECO:0000259" key="2">
    <source>
        <dbReference type="Pfam" id="PF22422"/>
    </source>
</evidence>
<accession>A0ABX1LNN3</accession>
<keyword evidence="4" id="KW-1185">Reference proteome</keyword>
<dbReference type="InterPro" id="IPR054491">
    <property type="entry name" value="MGH1-like_GH"/>
</dbReference>